<dbReference type="EMBL" id="MBFS01000642">
    <property type="protein sequence ID" value="PVV02043.1"/>
    <property type="molecule type" value="Genomic_DNA"/>
</dbReference>
<evidence type="ECO:0000256" key="9">
    <source>
        <dbReference type="ARBA" id="ARBA00030547"/>
    </source>
</evidence>
<dbReference type="Gene3D" id="3.20.20.70">
    <property type="entry name" value="Aldolase class I"/>
    <property type="match status" value="1"/>
</dbReference>
<dbReference type="InterPro" id="IPR044524">
    <property type="entry name" value="Isoase_HisA-like"/>
</dbReference>
<dbReference type="GO" id="GO:0000162">
    <property type="term" value="P:L-tryptophan biosynthetic process"/>
    <property type="evidence" value="ECO:0007669"/>
    <property type="project" value="TreeGrafter"/>
</dbReference>
<evidence type="ECO:0000256" key="5">
    <source>
        <dbReference type="ARBA" id="ARBA00018464"/>
    </source>
</evidence>
<dbReference type="GO" id="GO:0003949">
    <property type="term" value="F:1-(5-phosphoribosyl)-5-[(5-phosphoribosylamino)methylideneamino]imidazole-4-carboxamide isomerase activity"/>
    <property type="evidence" value="ECO:0007669"/>
    <property type="project" value="UniProtKB-EC"/>
</dbReference>
<comment type="similarity">
    <text evidence="3 11">Belongs to the HisA/HisF family.</text>
</comment>
<dbReference type="Proteomes" id="UP000245609">
    <property type="component" value="Unassembled WGS sequence"/>
</dbReference>
<dbReference type="InterPro" id="IPR013785">
    <property type="entry name" value="Aldolase_TIM"/>
</dbReference>
<dbReference type="STRING" id="133381.A0A2T9ZBS2"/>
<dbReference type="GO" id="GO:0000105">
    <property type="term" value="P:L-histidine biosynthetic process"/>
    <property type="evidence" value="ECO:0007669"/>
    <property type="project" value="UniProtKB-UniPathway"/>
</dbReference>
<sequence>MAPHKSKFRPCIDLHSGVVKQIVGGTLTESNETLLENYVSSKDPSFYAELYKKHNLTGGHIIKLGPGNEEAAKSALFAWPGGMQIGGGITLENAQSWIDLGASKVIVTSSLFKNKKFDLEKLVLFEKAIGKDRLVVDLSCRRVSDGWVVAMDKWQTKTDLMINRESISLISQYCSELLIHAADVEGLCKGIDTDLVKFLGEITPIPTTYAGGIEDLAIVNTLSNGKIDLTIG</sequence>
<evidence type="ECO:0000256" key="6">
    <source>
        <dbReference type="ARBA" id="ARBA00022605"/>
    </source>
</evidence>
<comment type="subcellular location">
    <subcellularLocation>
        <location evidence="12">Cytoplasm</location>
    </subcellularLocation>
</comment>
<evidence type="ECO:0000256" key="12">
    <source>
        <dbReference type="RuleBase" id="RU364022"/>
    </source>
</evidence>
<dbReference type="SUPFAM" id="SSF51366">
    <property type="entry name" value="Ribulose-phoshate binding barrel"/>
    <property type="match status" value="1"/>
</dbReference>
<reference evidence="13 14" key="1">
    <citation type="journal article" date="2018" name="MBio">
        <title>Comparative Genomics Reveals the Core Gene Toolbox for the Fungus-Insect Symbiosis.</title>
        <authorList>
            <person name="Wang Y."/>
            <person name="Stata M."/>
            <person name="Wang W."/>
            <person name="Stajich J.E."/>
            <person name="White M.M."/>
            <person name="Moncalvo J.M."/>
        </authorList>
    </citation>
    <scope>NUCLEOTIDE SEQUENCE [LARGE SCALE GENOMIC DNA]</scope>
    <source>
        <strain evidence="13 14">SC-DP-2</strain>
    </source>
</reference>
<organism evidence="13 14">
    <name type="scientific">Smittium megazygosporum</name>
    <dbReference type="NCBI Taxonomy" id="133381"/>
    <lineage>
        <taxon>Eukaryota</taxon>
        <taxon>Fungi</taxon>
        <taxon>Fungi incertae sedis</taxon>
        <taxon>Zoopagomycota</taxon>
        <taxon>Kickxellomycotina</taxon>
        <taxon>Harpellomycetes</taxon>
        <taxon>Harpellales</taxon>
        <taxon>Legeriomycetaceae</taxon>
        <taxon>Smittium</taxon>
    </lineage>
</organism>
<keyword evidence="14" id="KW-1185">Reference proteome</keyword>
<dbReference type="AlphaFoldDB" id="A0A2T9ZBS2"/>
<protein>
    <recommendedName>
        <fullName evidence="5 12">1-(5-phosphoribosyl)-5-[(5-phosphoribosylamino)methylideneamino] imidazole-4-carboxamide isomerase</fullName>
        <ecNumber evidence="4 12">5.3.1.16</ecNumber>
    </recommendedName>
    <alternativeName>
        <fullName evidence="10 12">5-proFAR isomerase</fullName>
    </alternativeName>
    <alternativeName>
        <fullName evidence="9 12">Phosphoribosylformimino-5-aminoimidazole carboxamide ribotide isomerase</fullName>
    </alternativeName>
</protein>
<dbReference type="Pfam" id="PF00977">
    <property type="entry name" value="His_biosynth"/>
    <property type="match status" value="1"/>
</dbReference>
<evidence type="ECO:0000256" key="3">
    <source>
        <dbReference type="ARBA" id="ARBA00009667"/>
    </source>
</evidence>
<comment type="catalytic activity">
    <reaction evidence="1 12">
        <text>1-(5-phospho-beta-D-ribosyl)-5-[(5-phospho-beta-D-ribosylamino)methylideneamino]imidazole-4-carboxamide = 5-[(5-phospho-1-deoxy-D-ribulos-1-ylimino)methylamino]-1-(5-phospho-beta-D-ribosyl)imidazole-4-carboxamide</text>
        <dbReference type="Rhea" id="RHEA:15469"/>
        <dbReference type="ChEBI" id="CHEBI:58435"/>
        <dbReference type="ChEBI" id="CHEBI:58525"/>
        <dbReference type="EC" id="5.3.1.16"/>
    </reaction>
</comment>
<dbReference type="PANTHER" id="PTHR43090">
    <property type="entry name" value="1-(5-PHOSPHORIBOSYL)-5-[(5-PHOSPHORIBOSYLAMINO)METHYLIDENEAMINO] IMIDAZOLE-4-CARBOXAMIDE ISOMERASE"/>
    <property type="match status" value="1"/>
</dbReference>
<evidence type="ECO:0000313" key="14">
    <source>
        <dbReference type="Proteomes" id="UP000245609"/>
    </source>
</evidence>
<dbReference type="InterPro" id="IPR011858">
    <property type="entry name" value="His6/HISN3"/>
</dbReference>
<dbReference type="InterPro" id="IPR011060">
    <property type="entry name" value="RibuloseP-bd_barrel"/>
</dbReference>
<keyword evidence="6 11" id="KW-0028">Amino-acid biosynthesis</keyword>
<keyword evidence="12" id="KW-0963">Cytoplasm</keyword>
<proteinExistence type="inferred from homology"/>
<keyword evidence="8 12" id="KW-0413">Isomerase</keyword>
<dbReference type="InterPro" id="IPR006062">
    <property type="entry name" value="His_biosynth"/>
</dbReference>
<dbReference type="EC" id="5.3.1.16" evidence="4 12"/>
<dbReference type="PANTHER" id="PTHR43090:SF2">
    <property type="entry name" value="1-(5-PHOSPHORIBOSYL)-5-[(5-PHOSPHORIBOSYLAMINO)METHYLIDENEAMINO] IMIDAZOLE-4-CARBOXAMIDE ISOMERASE"/>
    <property type="match status" value="1"/>
</dbReference>
<dbReference type="OrthoDB" id="446074at2759"/>
<gene>
    <name evidence="13" type="ORF">BB560_003515</name>
</gene>
<evidence type="ECO:0000256" key="10">
    <source>
        <dbReference type="ARBA" id="ARBA00031376"/>
    </source>
</evidence>
<evidence type="ECO:0000256" key="2">
    <source>
        <dbReference type="ARBA" id="ARBA00005133"/>
    </source>
</evidence>
<dbReference type="NCBIfam" id="TIGR02129">
    <property type="entry name" value="hisA_euk"/>
    <property type="match status" value="1"/>
</dbReference>
<evidence type="ECO:0000256" key="4">
    <source>
        <dbReference type="ARBA" id="ARBA00012550"/>
    </source>
</evidence>
<evidence type="ECO:0000256" key="7">
    <source>
        <dbReference type="ARBA" id="ARBA00023102"/>
    </source>
</evidence>
<dbReference type="GO" id="GO:0005737">
    <property type="term" value="C:cytoplasm"/>
    <property type="evidence" value="ECO:0007669"/>
    <property type="project" value="UniProtKB-SubCell"/>
</dbReference>
<comment type="pathway">
    <text evidence="2 12">Amino-acid biosynthesis; L-histidine biosynthesis; L-histidine from 5-phospho-alpha-D-ribose 1-diphosphate: step 4/9.</text>
</comment>
<feature type="non-terminal residue" evidence="13">
    <location>
        <position position="232"/>
    </location>
</feature>
<dbReference type="CDD" id="cd04723">
    <property type="entry name" value="HisA_HisF"/>
    <property type="match status" value="1"/>
</dbReference>
<dbReference type="UniPathway" id="UPA00031">
    <property type="reaction ID" value="UER00009"/>
</dbReference>
<accession>A0A2T9ZBS2</accession>
<evidence type="ECO:0000256" key="8">
    <source>
        <dbReference type="ARBA" id="ARBA00023235"/>
    </source>
</evidence>
<evidence type="ECO:0000313" key="13">
    <source>
        <dbReference type="EMBL" id="PVV02043.1"/>
    </source>
</evidence>
<evidence type="ECO:0000256" key="11">
    <source>
        <dbReference type="RuleBase" id="RU003657"/>
    </source>
</evidence>
<keyword evidence="7 11" id="KW-0368">Histidine biosynthesis</keyword>
<comment type="caution">
    <text evidence="13">The sequence shown here is derived from an EMBL/GenBank/DDBJ whole genome shotgun (WGS) entry which is preliminary data.</text>
</comment>
<name>A0A2T9ZBS2_9FUNG</name>
<evidence type="ECO:0000256" key="1">
    <source>
        <dbReference type="ARBA" id="ARBA00000901"/>
    </source>
</evidence>